<sequence length="158" mass="17418">MFAIGRGSSPLAWELWVSFPLGGGVNAVILAVRCELSLPSIANYIREVSTKSAVRHMRSKSGTQLRDRRVTILGELKFHYECQINGVIMNTATHVYCDGSVKDDGKAGCDALVRHFSGNGGHAELCAIRYALTVREMFAFLVTVAGHYKHCRALSRYL</sequence>
<dbReference type="EMBL" id="VSRR010025713">
    <property type="protein sequence ID" value="MPC67057.1"/>
    <property type="molecule type" value="Genomic_DNA"/>
</dbReference>
<organism evidence="1 2">
    <name type="scientific">Portunus trituberculatus</name>
    <name type="common">Swimming crab</name>
    <name type="synonym">Neptunus trituberculatus</name>
    <dbReference type="NCBI Taxonomy" id="210409"/>
    <lineage>
        <taxon>Eukaryota</taxon>
        <taxon>Metazoa</taxon>
        <taxon>Ecdysozoa</taxon>
        <taxon>Arthropoda</taxon>
        <taxon>Crustacea</taxon>
        <taxon>Multicrustacea</taxon>
        <taxon>Malacostraca</taxon>
        <taxon>Eumalacostraca</taxon>
        <taxon>Eucarida</taxon>
        <taxon>Decapoda</taxon>
        <taxon>Pleocyemata</taxon>
        <taxon>Brachyura</taxon>
        <taxon>Eubrachyura</taxon>
        <taxon>Portunoidea</taxon>
        <taxon>Portunidae</taxon>
        <taxon>Portuninae</taxon>
        <taxon>Portunus</taxon>
    </lineage>
</organism>
<proteinExistence type="predicted"/>
<protein>
    <submittedName>
        <fullName evidence="1">Uncharacterized protein</fullName>
    </submittedName>
</protein>
<evidence type="ECO:0000313" key="2">
    <source>
        <dbReference type="Proteomes" id="UP000324222"/>
    </source>
</evidence>
<gene>
    <name evidence="1" type="ORF">E2C01_061221</name>
</gene>
<reference evidence="1 2" key="1">
    <citation type="submission" date="2019-05" db="EMBL/GenBank/DDBJ databases">
        <title>Another draft genome of Portunus trituberculatus and its Hox gene families provides insights of decapod evolution.</title>
        <authorList>
            <person name="Jeong J.-H."/>
            <person name="Song I."/>
            <person name="Kim S."/>
            <person name="Choi T."/>
            <person name="Kim D."/>
            <person name="Ryu S."/>
            <person name="Kim W."/>
        </authorList>
    </citation>
    <scope>NUCLEOTIDE SEQUENCE [LARGE SCALE GENOMIC DNA]</scope>
    <source>
        <tissue evidence="1">Muscle</tissue>
    </source>
</reference>
<comment type="caution">
    <text evidence="1">The sequence shown here is derived from an EMBL/GenBank/DDBJ whole genome shotgun (WGS) entry which is preliminary data.</text>
</comment>
<accession>A0A5B7HCK8</accession>
<evidence type="ECO:0000313" key="1">
    <source>
        <dbReference type="EMBL" id="MPC67057.1"/>
    </source>
</evidence>
<keyword evidence="2" id="KW-1185">Reference proteome</keyword>
<name>A0A5B7HCK8_PORTR</name>
<dbReference type="AlphaFoldDB" id="A0A5B7HCK8"/>
<dbReference type="Proteomes" id="UP000324222">
    <property type="component" value="Unassembled WGS sequence"/>
</dbReference>